<dbReference type="Gene3D" id="3.40.50.300">
    <property type="entry name" value="P-loop containing nucleotide triphosphate hydrolases"/>
    <property type="match status" value="3"/>
</dbReference>
<keyword evidence="3 5" id="KW-0067">ATP-binding</keyword>
<dbReference type="SUPFAM" id="SSF52540">
    <property type="entry name" value="P-loop containing nucleoside triphosphate hydrolases"/>
    <property type="match status" value="2"/>
</dbReference>
<dbReference type="Proteomes" id="UP001206821">
    <property type="component" value="Unassembled WGS sequence"/>
</dbReference>
<evidence type="ECO:0000256" key="3">
    <source>
        <dbReference type="ARBA" id="ARBA00022840"/>
    </source>
</evidence>
<protein>
    <submittedName>
        <fullName evidence="5">ATP-binding cassette domain-containing protein</fullName>
    </submittedName>
</protein>
<dbReference type="PANTHER" id="PTHR42734">
    <property type="entry name" value="METAL TRANSPORT SYSTEM ATP-BINDING PROTEIN TM_0124-RELATED"/>
    <property type="match status" value="1"/>
</dbReference>
<keyword evidence="1" id="KW-0813">Transport</keyword>
<evidence type="ECO:0000259" key="4">
    <source>
        <dbReference type="PROSITE" id="PS50893"/>
    </source>
</evidence>
<comment type="caution">
    <text evidence="5">The sequence shown here is derived from an EMBL/GenBank/DDBJ whole genome shotgun (WGS) entry which is preliminary data.</text>
</comment>
<evidence type="ECO:0000313" key="6">
    <source>
        <dbReference type="Proteomes" id="UP001206821"/>
    </source>
</evidence>
<dbReference type="PROSITE" id="PS50893">
    <property type="entry name" value="ABC_TRANSPORTER_2"/>
    <property type="match status" value="1"/>
</dbReference>
<sequence>MEWLSSGQGRVDEWVTTNGATPVKLDSPLAGRVASLLIEEDPLYGSEVVAILQIDHLLYKRFDECSSGERQLVRIAYALMRRPQALVLHEPFRHLDRYRREHLTMLLERLTHLGVKVAYTERAREAGAASAFSVAPSIGEVEISARDVSYRHPLQPAYAVEHATFTADKPGLTVLIGTNGSGKSTLLELLAKSIRPLQGKIKRVGRPLYLPAEEEYGPFPEASNRRVAQLAAVLVADVPVVLLDEPTVGLTDEERRHFCRALLEKRQTAQLICASHDPVLLEHADRVVSLSNGTIVFDGTKEAFLERSLVWSHSSSAL</sequence>
<dbReference type="InterPro" id="IPR003593">
    <property type="entry name" value="AAA+_ATPase"/>
</dbReference>
<keyword evidence="2" id="KW-0547">Nucleotide-binding</keyword>
<dbReference type="EMBL" id="JANIEK010000017">
    <property type="protein sequence ID" value="MCT4795070.1"/>
    <property type="molecule type" value="Genomic_DNA"/>
</dbReference>
<evidence type="ECO:0000313" key="5">
    <source>
        <dbReference type="EMBL" id="MCT4795070.1"/>
    </source>
</evidence>
<dbReference type="InterPro" id="IPR027417">
    <property type="entry name" value="P-loop_NTPase"/>
</dbReference>
<dbReference type="RefSeq" id="WP_034818142.1">
    <property type="nucleotide sequence ID" value="NZ_JANIEK010000017.1"/>
</dbReference>
<evidence type="ECO:0000256" key="2">
    <source>
        <dbReference type="ARBA" id="ARBA00022741"/>
    </source>
</evidence>
<evidence type="ECO:0000256" key="1">
    <source>
        <dbReference type="ARBA" id="ARBA00022448"/>
    </source>
</evidence>
<proteinExistence type="predicted"/>
<organism evidence="5 6">
    <name type="scientific">Exiguobacterium alkaliphilum</name>
    <dbReference type="NCBI Taxonomy" id="1428684"/>
    <lineage>
        <taxon>Bacteria</taxon>
        <taxon>Bacillati</taxon>
        <taxon>Bacillota</taxon>
        <taxon>Bacilli</taxon>
        <taxon>Bacillales</taxon>
        <taxon>Bacillales Family XII. Incertae Sedis</taxon>
        <taxon>Exiguobacterium</taxon>
    </lineage>
</organism>
<accession>A0ABT2KZJ4</accession>
<dbReference type="GO" id="GO:0005524">
    <property type="term" value="F:ATP binding"/>
    <property type="evidence" value="ECO:0007669"/>
    <property type="project" value="UniProtKB-KW"/>
</dbReference>
<dbReference type="InterPro" id="IPR003439">
    <property type="entry name" value="ABC_transporter-like_ATP-bd"/>
</dbReference>
<keyword evidence="6" id="KW-1185">Reference proteome</keyword>
<dbReference type="InterPro" id="IPR050153">
    <property type="entry name" value="Metal_Ion_Import_ABC"/>
</dbReference>
<gene>
    <name evidence="5" type="ORF">NQG31_05910</name>
</gene>
<reference evidence="5 6" key="1">
    <citation type="submission" date="2022-07" db="EMBL/GenBank/DDBJ databases">
        <title>Genomic and pangenome structural analysis of the polyextremophile Exiguobacterium.</title>
        <authorList>
            <person name="Shen L."/>
        </authorList>
    </citation>
    <scope>NUCLEOTIDE SEQUENCE [LARGE SCALE GENOMIC DNA]</scope>
    <source>
        <strain evidence="5 6">12_1</strain>
    </source>
</reference>
<feature type="domain" description="ABC transporter" evidence="4">
    <location>
        <begin position="143"/>
        <end position="317"/>
    </location>
</feature>
<dbReference type="SMART" id="SM00382">
    <property type="entry name" value="AAA"/>
    <property type="match status" value="1"/>
</dbReference>
<dbReference type="Pfam" id="PF00005">
    <property type="entry name" value="ABC_tran"/>
    <property type="match status" value="1"/>
</dbReference>
<dbReference type="CDD" id="cd00267">
    <property type="entry name" value="ABC_ATPase"/>
    <property type="match status" value="1"/>
</dbReference>
<name>A0ABT2KZJ4_9BACL</name>